<reference evidence="3" key="1">
    <citation type="submission" date="2025-08" db="UniProtKB">
        <authorList>
            <consortium name="RefSeq"/>
        </authorList>
    </citation>
    <scope>IDENTIFICATION</scope>
</reference>
<dbReference type="PANTHER" id="PTHR31110">
    <property type="entry name" value="PESTICIDAL CRYSTAL CRY8BA PROTEIN"/>
    <property type="match status" value="1"/>
</dbReference>
<dbReference type="AlphaFoldDB" id="A0AAJ6TPV7"/>
<dbReference type="KEGG" id="peu:105118434"/>
<sequence>MFTEGLDESAINWIKRGSDAEESQPKVRSPLSPLSAEKLSPPPPPAENPFPKSPLFYNSSSHLLPPLKFHSGLLTPHSIVSPCLQNKEEDDDIVSVASVSDYEIGRRNYTDEDGFEDIGPSDFDYLEKPVMQSYQDGDEEEIFGVTRNWPTAKTKLNRGVLKEDLKIELPGHFRRLKSTTQVDGDLGFRKSGTPKKNSVGPGGSFSLRERVQLRNAQVDNFSNEANVFRPVEEMGTPSAPPIIEIGGEEGNVTFDTEIEQNAYGVGKPRESGEGLFDQTSQSMQSTECDERINSFMTGEMEGKMPYWQTSSSDRSPCYNTGGQYAWQTMIAYDACIRLCLYAWARGRTEAPEFLRDECLILRSAFGLHKFLLQPRRIQPVAVNSTKIAEQTCPLKAKKVVGKIRVEVKKLRIIPRRKLMSTYSQRSAIYMQMGKEYVQHVSSLVKTGMNSLKIASFPVPTEEKLTCLFQLKSTTENSQVEPGSAICLHPGSGDYHIFFPESEGEALLVEVQDTKKSLQGRATIAISSFNDNPSDRVRWWPLYHEDQECVRKIQLVIGSTITQDETNNIKSGPVVETIAYDLLLEAAMHAQLFHSRNLRLHGSWKWLLIEFADYYGVSDSYTKLRYLSRVMDVALPKKDCLELVNELLVPIMKARSEKSLTVQEKSIFLDCETRIESLLAQVFENYKSLDENSPTGLADLFNPMQESAAPALGEAVKVYTLLHDILSHDAQTMLRNYLQVQASRSTRLKRILEDIREEDGEAEVRERMQILSSQLIDCISNLHDVFASRIFVATCRGFWDRMGEIVLKFLESRKENKVWYNGSCYALGILDDTFASQMQRLLGNSLQEKDLEPPRSVIEARSILCRDTANATETSTYFYV</sequence>
<evidence type="ECO:0000313" key="2">
    <source>
        <dbReference type="Proteomes" id="UP000694918"/>
    </source>
</evidence>
<proteinExistence type="predicted"/>
<protein>
    <submittedName>
        <fullName evidence="3">Uncharacterized protein LOC105118434</fullName>
    </submittedName>
</protein>
<gene>
    <name evidence="3" type="primary">LOC105118434</name>
</gene>
<dbReference type="PANTHER" id="PTHR31110:SF3">
    <property type="entry name" value="PORTAL PROTEIN"/>
    <property type="match status" value="1"/>
</dbReference>
<feature type="compositionally biased region" description="Pro residues" evidence="1">
    <location>
        <begin position="40"/>
        <end position="52"/>
    </location>
</feature>
<accession>A0AAJ6TPV7</accession>
<feature type="compositionally biased region" description="Low complexity" evidence="1">
    <location>
        <begin position="29"/>
        <end position="39"/>
    </location>
</feature>
<name>A0AAJ6TPV7_POPEU</name>
<dbReference type="GeneID" id="105118434"/>
<evidence type="ECO:0000313" key="3">
    <source>
        <dbReference type="RefSeq" id="XP_011014697.1"/>
    </source>
</evidence>
<feature type="region of interest" description="Disordered" evidence="1">
    <location>
        <begin position="184"/>
        <end position="205"/>
    </location>
</feature>
<feature type="region of interest" description="Disordered" evidence="1">
    <location>
        <begin position="264"/>
        <end position="283"/>
    </location>
</feature>
<organism evidence="2 3">
    <name type="scientific">Populus euphratica</name>
    <name type="common">Euphrates poplar</name>
    <dbReference type="NCBI Taxonomy" id="75702"/>
    <lineage>
        <taxon>Eukaryota</taxon>
        <taxon>Viridiplantae</taxon>
        <taxon>Streptophyta</taxon>
        <taxon>Embryophyta</taxon>
        <taxon>Tracheophyta</taxon>
        <taxon>Spermatophyta</taxon>
        <taxon>Magnoliopsida</taxon>
        <taxon>eudicotyledons</taxon>
        <taxon>Gunneridae</taxon>
        <taxon>Pentapetalae</taxon>
        <taxon>rosids</taxon>
        <taxon>fabids</taxon>
        <taxon>Malpighiales</taxon>
        <taxon>Salicaceae</taxon>
        <taxon>Saliceae</taxon>
        <taxon>Populus</taxon>
    </lineage>
</organism>
<dbReference type="RefSeq" id="XP_011014697.1">
    <property type="nucleotide sequence ID" value="XM_011016395.1"/>
</dbReference>
<keyword evidence="2" id="KW-1185">Reference proteome</keyword>
<evidence type="ECO:0000256" key="1">
    <source>
        <dbReference type="SAM" id="MobiDB-lite"/>
    </source>
</evidence>
<dbReference type="Proteomes" id="UP000694918">
    <property type="component" value="Unplaced"/>
</dbReference>
<feature type="compositionally biased region" description="Basic and acidic residues" evidence="1">
    <location>
        <begin position="16"/>
        <end position="25"/>
    </location>
</feature>
<feature type="region of interest" description="Disordered" evidence="1">
    <location>
        <begin position="1"/>
        <end position="53"/>
    </location>
</feature>